<keyword evidence="7" id="KW-1185">Reference proteome</keyword>
<keyword evidence="4" id="KW-0802">TPR repeat</keyword>
<reference evidence="6 7" key="1">
    <citation type="submission" date="2014-04" db="EMBL/GenBank/DDBJ databases">
        <authorList>
            <consortium name="DOE Joint Genome Institute"/>
            <person name="Kuo A."/>
            <person name="Girlanda M."/>
            <person name="Perotto S."/>
            <person name="Kohler A."/>
            <person name="Nagy L.G."/>
            <person name="Floudas D."/>
            <person name="Copeland A."/>
            <person name="Barry K.W."/>
            <person name="Cichocki N."/>
            <person name="Veneault-Fourrey C."/>
            <person name="LaButti K."/>
            <person name="Lindquist E.A."/>
            <person name="Lipzen A."/>
            <person name="Lundell T."/>
            <person name="Morin E."/>
            <person name="Murat C."/>
            <person name="Sun H."/>
            <person name="Tunlid A."/>
            <person name="Henrissat B."/>
            <person name="Grigoriev I.V."/>
            <person name="Hibbett D.S."/>
            <person name="Martin F."/>
            <person name="Nordberg H.P."/>
            <person name="Cantor M.N."/>
            <person name="Hua S.X."/>
        </authorList>
    </citation>
    <scope>NUCLEOTIDE SEQUENCE [LARGE SCALE GENOMIC DNA]</scope>
    <source>
        <strain evidence="6 7">MUT 4182</strain>
    </source>
</reference>
<proteinExistence type="predicted"/>
<evidence type="ECO:0000256" key="4">
    <source>
        <dbReference type="ARBA" id="ARBA00022803"/>
    </source>
</evidence>
<gene>
    <name evidence="6" type="ORF">M407DRAFT_35010</name>
</gene>
<evidence type="ECO:0000256" key="5">
    <source>
        <dbReference type="ARBA" id="ARBA00040665"/>
    </source>
</evidence>
<accession>A0A0C3L110</accession>
<comment type="subcellular location">
    <subcellularLocation>
        <location evidence="1">Cytoplasm</location>
    </subcellularLocation>
</comment>
<reference evidence="7" key="2">
    <citation type="submission" date="2015-01" db="EMBL/GenBank/DDBJ databases">
        <title>Evolutionary Origins and Diversification of the Mycorrhizal Mutualists.</title>
        <authorList>
            <consortium name="DOE Joint Genome Institute"/>
            <consortium name="Mycorrhizal Genomics Consortium"/>
            <person name="Kohler A."/>
            <person name="Kuo A."/>
            <person name="Nagy L.G."/>
            <person name="Floudas D."/>
            <person name="Copeland A."/>
            <person name="Barry K.W."/>
            <person name="Cichocki N."/>
            <person name="Veneault-Fourrey C."/>
            <person name="LaButti K."/>
            <person name="Lindquist E.A."/>
            <person name="Lipzen A."/>
            <person name="Lundell T."/>
            <person name="Morin E."/>
            <person name="Murat C."/>
            <person name="Riley R."/>
            <person name="Ohm R."/>
            <person name="Sun H."/>
            <person name="Tunlid A."/>
            <person name="Henrissat B."/>
            <person name="Grigoriev I.V."/>
            <person name="Hibbett D.S."/>
            <person name="Martin F."/>
        </authorList>
    </citation>
    <scope>NUCLEOTIDE SEQUENCE [LARGE SCALE GENOMIC DNA]</scope>
    <source>
        <strain evidence="7">MUT 4182</strain>
    </source>
</reference>
<evidence type="ECO:0000256" key="2">
    <source>
        <dbReference type="ARBA" id="ARBA00022490"/>
    </source>
</evidence>
<keyword evidence="2" id="KW-0963">Cytoplasm</keyword>
<evidence type="ECO:0000256" key="1">
    <source>
        <dbReference type="ARBA" id="ARBA00004496"/>
    </source>
</evidence>
<dbReference type="Pfam" id="PF13424">
    <property type="entry name" value="TPR_12"/>
    <property type="match status" value="1"/>
</dbReference>
<dbReference type="Gene3D" id="1.25.40.10">
    <property type="entry name" value="Tetratricopeptide repeat domain"/>
    <property type="match status" value="1"/>
</dbReference>
<dbReference type="Pfam" id="PF13374">
    <property type="entry name" value="TPR_10"/>
    <property type="match status" value="1"/>
</dbReference>
<dbReference type="GO" id="GO:0005929">
    <property type="term" value="C:cilium"/>
    <property type="evidence" value="ECO:0007669"/>
    <property type="project" value="TreeGrafter"/>
</dbReference>
<dbReference type="PANTHER" id="PTHR46630">
    <property type="entry name" value="TETRATRICOPEPTIDE REPEAT PROTEIN 29"/>
    <property type="match status" value="1"/>
</dbReference>
<dbReference type="OrthoDB" id="3234015at2759"/>
<dbReference type="EMBL" id="KN824100">
    <property type="protein sequence ID" value="KIO15417.1"/>
    <property type="molecule type" value="Genomic_DNA"/>
</dbReference>
<dbReference type="InterPro" id="IPR051476">
    <property type="entry name" value="Bac_ResReg_Asp_Phosphatase"/>
</dbReference>
<name>A0A0C3L110_9AGAM</name>
<dbReference type="PANTHER" id="PTHR46630:SF1">
    <property type="entry name" value="TETRATRICOPEPTIDE REPEAT PROTEIN 29"/>
    <property type="match status" value="1"/>
</dbReference>
<dbReference type="Gene3D" id="1.10.510.10">
    <property type="entry name" value="Transferase(Phosphotransferase) domain 1"/>
    <property type="match status" value="1"/>
</dbReference>
<dbReference type="GO" id="GO:0003341">
    <property type="term" value="P:cilium movement"/>
    <property type="evidence" value="ECO:0007669"/>
    <property type="project" value="TreeGrafter"/>
</dbReference>
<dbReference type="SMART" id="SM00028">
    <property type="entry name" value="TPR"/>
    <property type="match status" value="6"/>
</dbReference>
<dbReference type="Proteomes" id="UP000054248">
    <property type="component" value="Unassembled WGS sequence"/>
</dbReference>
<dbReference type="AlphaFoldDB" id="A0A0C3L110"/>
<dbReference type="STRING" id="1051891.A0A0C3L110"/>
<dbReference type="GO" id="GO:0005737">
    <property type="term" value="C:cytoplasm"/>
    <property type="evidence" value="ECO:0007669"/>
    <property type="project" value="UniProtKB-SubCell"/>
</dbReference>
<keyword evidence="3" id="KW-0677">Repeat</keyword>
<dbReference type="SUPFAM" id="SSF48452">
    <property type="entry name" value="TPR-like"/>
    <property type="match status" value="3"/>
</dbReference>
<organism evidence="6 7">
    <name type="scientific">Tulasnella calospora MUT 4182</name>
    <dbReference type="NCBI Taxonomy" id="1051891"/>
    <lineage>
        <taxon>Eukaryota</taxon>
        <taxon>Fungi</taxon>
        <taxon>Dikarya</taxon>
        <taxon>Basidiomycota</taxon>
        <taxon>Agaricomycotina</taxon>
        <taxon>Agaricomycetes</taxon>
        <taxon>Cantharellales</taxon>
        <taxon>Tulasnellaceae</taxon>
        <taxon>Tulasnella</taxon>
    </lineage>
</organism>
<protein>
    <recommendedName>
        <fullName evidence="5">Tetratricopeptide repeat protein 29</fullName>
    </recommendedName>
</protein>
<evidence type="ECO:0000256" key="3">
    <source>
        <dbReference type="ARBA" id="ARBA00022737"/>
    </source>
</evidence>
<dbReference type="InterPro" id="IPR011990">
    <property type="entry name" value="TPR-like_helical_dom_sf"/>
</dbReference>
<evidence type="ECO:0000313" key="6">
    <source>
        <dbReference type="EMBL" id="KIO15417.1"/>
    </source>
</evidence>
<dbReference type="HOGENOM" id="CLU_042955_0_0_1"/>
<dbReference type="InterPro" id="IPR019734">
    <property type="entry name" value="TPR_rpt"/>
</dbReference>
<sequence>MTGELPYEGAGADYVIIRRIFESPRPQVNGESRLSDCLQLWELMIRCWAAEPSERPTSSMCKTVVTYLPHCPPAPETADRHTRSAALLENLGELESWRGDHKAAFARLDQALYIYEEQGNDRGIASALRKQAVVSSRVSDYPRLAKVAAAALEKFRCLDDANGIADALFWTGVYFMAVKEEEKALSYLQHSLEIFRTERNPVGIGQCLERLGELHRRKSQTLEALSTLEEAVDVASRYGDKLGEARALIILGVTRWGFDDLGDVMATFSKVHEIAQSIGWEHGVATALCRMGGVAMEQGNLAEAEEFLRQSVFVARRSDAGWRLAQALHYLARCLQAQNHLEEATSIMEESWSLNMVINENVTDPSFAESCALLAGAKSDSGDSEGALVWFDRAITVFRNGHKTFSLSKYLAEKGIVLMNIGRCDEGGLHFEASMILDRELGEYGAVGWNRAKLSSIPKTAIKWEIRRQSRLALAKVQSLRTTSLLCDVKKLQLRVPQLTTPKLKSPVRPVDRRES</sequence>
<evidence type="ECO:0000313" key="7">
    <source>
        <dbReference type="Proteomes" id="UP000054248"/>
    </source>
</evidence>